<accession>A0A4V3FI23</accession>
<keyword evidence="2" id="KW-0378">Hydrolase</keyword>
<dbReference type="Proteomes" id="UP000295662">
    <property type="component" value="Unassembled WGS sequence"/>
</dbReference>
<gene>
    <name evidence="2" type="ORF">EI77_00040</name>
</gene>
<evidence type="ECO:0000313" key="3">
    <source>
        <dbReference type="Proteomes" id="UP000295662"/>
    </source>
</evidence>
<keyword evidence="3" id="KW-1185">Reference proteome</keyword>
<reference evidence="2 3" key="1">
    <citation type="submission" date="2019-03" db="EMBL/GenBank/DDBJ databases">
        <title>Genomic Encyclopedia of Archaeal and Bacterial Type Strains, Phase II (KMG-II): from individual species to whole genera.</title>
        <authorList>
            <person name="Goeker M."/>
        </authorList>
    </citation>
    <scope>NUCLEOTIDE SEQUENCE [LARGE SCALE GENOMIC DNA]</scope>
    <source>
        <strain evidence="2 3">ATCC 25309</strain>
    </source>
</reference>
<dbReference type="RefSeq" id="WP_133792743.1">
    <property type="nucleotide sequence ID" value="NZ_SOCA01000001.1"/>
</dbReference>
<dbReference type="SUPFAM" id="SSF53187">
    <property type="entry name" value="Zn-dependent exopeptidases"/>
    <property type="match status" value="1"/>
</dbReference>
<dbReference type="EMBL" id="SOCA01000001">
    <property type="protein sequence ID" value="TDU80743.1"/>
    <property type="molecule type" value="Genomic_DNA"/>
</dbReference>
<name>A0A4V3FI23_9BACT</name>
<feature type="signal peptide" evidence="1">
    <location>
        <begin position="1"/>
        <end position="19"/>
    </location>
</feature>
<protein>
    <submittedName>
        <fullName evidence="2">N-formylglutamate amidohydrolase</fullName>
    </submittedName>
</protein>
<evidence type="ECO:0000313" key="2">
    <source>
        <dbReference type="EMBL" id="TDU80743.1"/>
    </source>
</evidence>
<sequence>MKNILFVILFGLCPWMASAQDMSPGNSVFGQHNFIEYVPGDLPIIIVAPHGGRLLPPEIPDRRQGVTDSDANTQELARTIAAVIHAETGRHIHLVICRLHRSKLDANREITEAAQGNALAEQAWHEHHAMIEHACAEAVRQHGVAFLIDLHGHGHKEPRVELGYLHTPLEMSDCEEALNGPSYTGAGSLELVAARGGLTYTELLRGPMSFGALLEERGFAATPSPRLPVPDEPYFKGGYTIFRHCDASRHVTGFQIEANRPRLRDTPANRLAFAKALTSSLNTFLSDRLGLRLDGGRANEPAALPAETPSAAQ</sequence>
<dbReference type="AlphaFoldDB" id="A0A4V3FI23"/>
<organism evidence="2 3">
    <name type="scientific">Prosthecobacter fusiformis</name>
    <dbReference type="NCBI Taxonomy" id="48464"/>
    <lineage>
        <taxon>Bacteria</taxon>
        <taxon>Pseudomonadati</taxon>
        <taxon>Verrucomicrobiota</taxon>
        <taxon>Verrucomicrobiia</taxon>
        <taxon>Verrucomicrobiales</taxon>
        <taxon>Verrucomicrobiaceae</taxon>
        <taxon>Prosthecobacter</taxon>
    </lineage>
</organism>
<feature type="chain" id="PRO_5020852961" evidence="1">
    <location>
        <begin position="20"/>
        <end position="313"/>
    </location>
</feature>
<dbReference type="Gene3D" id="3.40.630.40">
    <property type="entry name" value="Zn-dependent exopeptidases"/>
    <property type="match status" value="1"/>
</dbReference>
<keyword evidence="1" id="KW-0732">Signal</keyword>
<evidence type="ECO:0000256" key="1">
    <source>
        <dbReference type="SAM" id="SignalP"/>
    </source>
</evidence>
<dbReference type="OrthoDB" id="9785394at2"/>
<comment type="caution">
    <text evidence="2">The sequence shown here is derived from an EMBL/GenBank/DDBJ whole genome shotgun (WGS) entry which is preliminary data.</text>
</comment>
<dbReference type="GO" id="GO:0016787">
    <property type="term" value="F:hydrolase activity"/>
    <property type="evidence" value="ECO:0007669"/>
    <property type="project" value="UniProtKB-KW"/>
</dbReference>
<proteinExistence type="predicted"/>